<organism evidence="10 11">
    <name type="scientific">Limulus polyphemus</name>
    <name type="common">Atlantic horseshoe crab</name>
    <dbReference type="NCBI Taxonomy" id="6850"/>
    <lineage>
        <taxon>Eukaryota</taxon>
        <taxon>Metazoa</taxon>
        <taxon>Ecdysozoa</taxon>
        <taxon>Arthropoda</taxon>
        <taxon>Chelicerata</taxon>
        <taxon>Merostomata</taxon>
        <taxon>Xiphosura</taxon>
        <taxon>Limulidae</taxon>
        <taxon>Limulus</taxon>
    </lineage>
</organism>
<dbReference type="RefSeq" id="XP_022258455.1">
    <property type="nucleotide sequence ID" value="XM_022402747.1"/>
</dbReference>
<evidence type="ECO:0000256" key="4">
    <source>
        <dbReference type="ARBA" id="ARBA00022989"/>
    </source>
</evidence>
<protein>
    <recommendedName>
        <fullName evidence="7">MICOS complex subunit</fullName>
    </recommendedName>
</protein>
<evidence type="ECO:0000256" key="6">
    <source>
        <dbReference type="ARBA" id="ARBA00023136"/>
    </source>
</evidence>
<evidence type="ECO:0000313" key="11">
    <source>
        <dbReference type="RefSeq" id="XP_022258455.1"/>
    </source>
</evidence>
<feature type="compositionally biased region" description="Basic and acidic residues" evidence="8">
    <location>
        <begin position="278"/>
        <end position="289"/>
    </location>
</feature>
<feature type="chain" id="PRO_5046213993" description="MICOS complex subunit" evidence="9">
    <location>
        <begin position="33"/>
        <end position="289"/>
    </location>
</feature>
<keyword evidence="9" id="KW-0732">Signal</keyword>
<dbReference type="Pfam" id="PF09769">
    <property type="entry name" value="ApoO"/>
    <property type="match status" value="1"/>
</dbReference>
<reference evidence="11" key="1">
    <citation type="submission" date="2025-08" db="UniProtKB">
        <authorList>
            <consortium name="RefSeq"/>
        </authorList>
    </citation>
    <scope>IDENTIFICATION</scope>
    <source>
        <tissue evidence="11">Muscle</tissue>
    </source>
</reference>
<evidence type="ECO:0000256" key="5">
    <source>
        <dbReference type="ARBA" id="ARBA00023128"/>
    </source>
</evidence>
<keyword evidence="3" id="KW-0812">Transmembrane</keyword>
<gene>
    <name evidence="11" type="primary">LOC106473896</name>
</gene>
<sequence>MASFRHLLWKVVHPLPAFSAVPAVCFISKVKAEEPVVKEECCHCKTKKLLKATELPLYGDPDDCIQYELEERAPGSLELGISTLRKTASQYLYTVEETKERASQIYETAIAHSKGTYDYITHDDNAIPRAIVITVGGLGGLLLGARGGLMKKITYSGTGMLVVASLCYPRQAIELTQRGYKVVRDQSVSMVKEYTVSKRIHLYGYDLKDLFSLKNFTSTQLPTPTIDEIGQQVSDVHYFGFRFFENLSERNLGEEKQSNEVTNTKDKNVQGDPGMSNPEDKDMYTTRGS</sequence>
<feature type="region of interest" description="Disordered" evidence="8">
    <location>
        <begin position="252"/>
        <end position="289"/>
    </location>
</feature>
<dbReference type="InterPro" id="IPR033182">
    <property type="entry name" value="MIC26/MIC27_animal"/>
</dbReference>
<name>A0ABM1TRE9_LIMPO</name>
<accession>A0ABM1TRE9</accession>
<evidence type="ECO:0000256" key="7">
    <source>
        <dbReference type="RuleBase" id="RU363021"/>
    </source>
</evidence>
<keyword evidence="4" id="KW-1133">Transmembrane helix</keyword>
<comment type="subcellular location">
    <subcellularLocation>
        <location evidence="7">Mitochondrion inner membrane</location>
    </subcellularLocation>
    <subcellularLocation>
        <location evidence="1">Mitochondrion membrane</location>
    </subcellularLocation>
</comment>
<evidence type="ECO:0000256" key="8">
    <source>
        <dbReference type="SAM" id="MobiDB-lite"/>
    </source>
</evidence>
<evidence type="ECO:0000313" key="10">
    <source>
        <dbReference type="Proteomes" id="UP000694941"/>
    </source>
</evidence>
<dbReference type="Proteomes" id="UP000694941">
    <property type="component" value="Unplaced"/>
</dbReference>
<comment type="function">
    <text evidence="7">Component of the MICOS complex, a large protein complex of the mitochondrial inner membrane that plays crucial roles in the maintenance of crista junctions, inner membrane architecture, and formation of contact sites to the outer membrane.</text>
</comment>
<dbReference type="PANTHER" id="PTHR14564">
    <property type="entry name" value="MICOS COMPLEX SUBUNIT MIC26 / MIC27 FAMILY MEMBER"/>
    <property type="match status" value="1"/>
</dbReference>
<evidence type="ECO:0000256" key="1">
    <source>
        <dbReference type="ARBA" id="ARBA00004325"/>
    </source>
</evidence>
<keyword evidence="7" id="KW-0999">Mitochondrion inner membrane</keyword>
<dbReference type="InterPro" id="IPR019166">
    <property type="entry name" value="MIC26/MIC27"/>
</dbReference>
<feature type="signal peptide" evidence="9">
    <location>
        <begin position="1"/>
        <end position="32"/>
    </location>
</feature>
<evidence type="ECO:0000256" key="2">
    <source>
        <dbReference type="ARBA" id="ARBA00010904"/>
    </source>
</evidence>
<feature type="compositionally biased region" description="Basic and acidic residues" evidence="8">
    <location>
        <begin position="252"/>
        <end position="269"/>
    </location>
</feature>
<dbReference type="GeneID" id="106473896"/>
<evidence type="ECO:0000256" key="9">
    <source>
        <dbReference type="SAM" id="SignalP"/>
    </source>
</evidence>
<keyword evidence="6" id="KW-0472">Membrane</keyword>
<keyword evidence="10" id="KW-1185">Reference proteome</keyword>
<comment type="similarity">
    <text evidence="2">Belongs to the apolipoprotein O/MICOS complex subunit Mic27 family.</text>
</comment>
<evidence type="ECO:0000256" key="3">
    <source>
        <dbReference type="ARBA" id="ARBA00022692"/>
    </source>
</evidence>
<proteinExistence type="inferred from homology"/>
<keyword evidence="5 7" id="KW-0496">Mitochondrion</keyword>
<comment type="subunit">
    <text evidence="7">Component of the mitochondrial contact site and cristae organizing system (MICOS) complex.</text>
</comment>